<feature type="region of interest" description="Disordered" evidence="1">
    <location>
        <begin position="156"/>
        <end position="179"/>
    </location>
</feature>
<dbReference type="EMBL" id="CAXHTB010000001">
    <property type="protein sequence ID" value="CAL0299534.1"/>
    <property type="molecule type" value="Genomic_DNA"/>
</dbReference>
<evidence type="ECO:0000313" key="2">
    <source>
        <dbReference type="EMBL" id="CAL0299534.1"/>
    </source>
</evidence>
<accession>A0AAV1VRL9</accession>
<evidence type="ECO:0000313" key="3">
    <source>
        <dbReference type="Proteomes" id="UP001497480"/>
    </source>
</evidence>
<name>A0AAV1VRL9_LUPLU</name>
<evidence type="ECO:0000256" key="1">
    <source>
        <dbReference type="SAM" id="MobiDB-lite"/>
    </source>
</evidence>
<dbReference type="Proteomes" id="UP001497480">
    <property type="component" value="Unassembled WGS sequence"/>
</dbReference>
<dbReference type="AlphaFoldDB" id="A0AAV1VRL9"/>
<sequence>MLERQERLIQQHANMIEELLQPKADTVSRPERHVEETSFHTHYNGLPIALTLHPTNIDQYDGTTDPQDHLDAFEASMLFHEATDPIMCPNESIRAYLDRFNTEAMKVYTISHEVAVHVLVMGLQQGLFRTELAKYTELIMEVLRSKAQQFNLEETHHIHTHTKPPNTSPLTGDQKTKTS</sequence>
<feature type="compositionally biased region" description="Polar residues" evidence="1">
    <location>
        <begin position="163"/>
        <end position="173"/>
    </location>
</feature>
<comment type="caution">
    <text evidence="2">The sequence shown here is derived from an EMBL/GenBank/DDBJ whole genome shotgun (WGS) entry which is preliminary data.</text>
</comment>
<reference evidence="2 3" key="1">
    <citation type="submission" date="2024-03" db="EMBL/GenBank/DDBJ databases">
        <authorList>
            <person name="Martinez-Hernandez J."/>
        </authorList>
    </citation>
    <scope>NUCLEOTIDE SEQUENCE [LARGE SCALE GENOMIC DNA]</scope>
</reference>
<proteinExistence type="predicted"/>
<gene>
    <name evidence="2" type="ORF">LLUT_LOCUS594</name>
</gene>
<keyword evidence="3" id="KW-1185">Reference proteome</keyword>
<protein>
    <recommendedName>
        <fullName evidence="4">Reverse transcriptase domain-containing protein</fullName>
    </recommendedName>
</protein>
<organism evidence="2 3">
    <name type="scientific">Lupinus luteus</name>
    <name type="common">European yellow lupine</name>
    <dbReference type="NCBI Taxonomy" id="3873"/>
    <lineage>
        <taxon>Eukaryota</taxon>
        <taxon>Viridiplantae</taxon>
        <taxon>Streptophyta</taxon>
        <taxon>Embryophyta</taxon>
        <taxon>Tracheophyta</taxon>
        <taxon>Spermatophyta</taxon>
        <taxon>Magnoliopsida</taxon>
        <taxon>eudicotyledons</taxon>
        <taxon>Gunneridae</taxon>
        <taxon>Pentapetalae</taxon>
        <taxon>rosids</taxon>
        <taxon>fabids</taxon>
        <taxon>Fabales</taxon>
        <taxon>Fabaceae</taxon>
        <taxon>Papilionoideae</taxon>
        <taxon>50 kb inversion clade</taxon>
        <taxon>genistoids sensu lato</taxon>
        <taxon>core genistoids</taxon>
        <taxon>Genisteae</taxon>
        <taxon>Lupinus</taxon>
    </lineage>
</organism>
<evidence type="ECO:0008006" key="4">
    <source>
        <dbReference type="Google" id="ProtNLM"/>
    </source>
</evidence>